<dbReference type="InterPro" id="IPR020846">
    <property type="entry name" value="MFS_dom"/>
</dbReference>
<feature type="transmembrane region" description="Helical" evidence="7">
    <location>
        <begin position="294"/>
        <end position="316"/>
    </location>
</feature>
<feature type="transmembrane region" description="Helical" evidence="7">
    <location>
        <begin position="264"/>
        <end position="288"/>
    </location>
</feature>
<dbReference type="GO" id="GO:0005886">
    <property type="term" value="C:plasma membrane"/>
    <property type="evidence" value="ECO:0007669"/>
    <property type="project" value="UniProtKB-SubCell"/>
</dbReference>
<dbReference type="InterPro" id="IPR004638">
    <property type="entry name" value="EmrB-like"/>
</dbReference>
<evidence type="ECO:0000256" key="5">
    <source>
        <dbReference type="ARBA" id="ARBA00022989"/>
    </source>
</evidence>
<dbReference type="PANTHER" id="PTHR42718:SF46">
    <property type="entry name" value="BLR6921 PROTEIN"/>
    <property type="match status" value="1"/>
</dbReference>
<keyword evidence="6 7" id="KW-0472">Membrane</keyword>
<keyword evidence="4 7" id="KW-0812">Transmembrane</keyword>
<sequence>MSGIRNKWGILQVVNMGTLISTLDVGIVNVSLPVMASQFSVSLAQIQWVATVYLLTMVVLLPFMGKMSDRMERRKVYSYGFLIFGIGSLCIALSHSFMLLLLSRCLQGIGATMIMANSQAMVRHAFPDHERGRALGYNAIVISVGTLSGPALGGLLLEVVDWTWLFWINVPISLVACWLGFKWFPRSGQTAAKSPFDYLGTILLGAGVCLLMLAAEAVKDGSHSWKVWLEGGSGILLLCLLVIQAQRIDYGIIDRELFSHRKVWFGNTSSLIINLAQTATLIPVTFYLQSELGFSAWWTGAILMLQPLVMGIVAPFAGWFRDKYGGNFPINAGAVLCAASMLFVVFMPSISAWSIGLHLAVFGIGTGLFHATNNAEVMSAAPAEKSSLAGSLLALVRYLGQIIGIGLATLLVGTMGSQTHAAESFGMPLRVLFGICCVLCLAVAISGRYLPKERPQRSRVSASS</sequence>
<feature type="transmembrane region" description="Helical" evidence="7">
    <location>
        <begin position="352"/>
        <end position="371"/>
    </location>
</feature>
<dbReference type="PANTHER" id="PTHR42718">
    <property type="entry name" value="MAJOR FACILITATOR SUPERFAMILY MULTIDRUG TRANSPORTER MFSC"/>
    <property type="match status" value="1"/>
</dbReference>
<evidence type="ECO:0000256" key="2">
    <source>
        <dbReference type="ARBA" id="ARBA00022448"/>
    </source>
</evidence>
<comment type="subcellular location">
    <subcellularLocation>
        <location evidence="1">Cell membrane</location>
        <topology evidence="1">Multi-pass membrane protein</topology>
    </subcellularLocation>
</comment>
<dbReference type="CDD" id="cd17321">
    <property type="entry name" value="MFS_MMR_MDR_like"/>
    <property type="match status" value="1"/>
</dbReference>
<dbReference type="Gene3D" id="1.20.1250.20">
    <property type="entry name" value="MFS general substrate transporter like domains"/>
    <property type="match status" value="1"/>
</dbReference>
<dbReference type="GO" id="GO:0022857">
    <property type="term" value="F:transmembrane transporter activity"/>
    <property type="evidence" value="ECO:0007669"/>
    <property type="project" value="InterPro"/>
</dbReference>
<dbReference type="RefSeq" id="WP_160496061.1">
    <property type="nucleotide sequence ID" value="NZ_WUBI01000001.1"/>
</dbReference>
<dbReference type="PROSITE" id="PS50850">
    <property type="entry name" value="MFS"/>
    <property type="match status" value="1"/>
</dbReference>
<evidence type="ECO:0000256" key="3">
    <source>
        <dbReference type="ARBA" id="ARBA00022475"/>
    </source>
</evidence>
<feature type="transmembrane region" description="Helical" evidence="7">
    <location>
        <begin position="431"/>
        <end position="450"/>
    </location>
</feature>
<dbReference type="Pfam" id="PF07690">
    <property type="entry name" value="MFS_1"/>
    <property type="match status" value="1"/>
</dbReference>
<feature type="transmembrane region" description="Helical" evidence="7">
    <location>
        <begin position="164"/>
        <end position="184"/>
    </location>
</feature>
<keyword evidence="3" id="KW-1003">Cell membrane</keyword>
<gene>
    <name evidence="9" type="ORF">GRF59_02355</name>
</gene>
<feature type="transmembrane region" description="Helical" evidence="7">
    <location>
        <begin position="196"/>
        <end position="215"/>
    </location>
</feature>
<dbReference type="Proteomes" id="UP000460318">
    <property type="component" value="Unassembled WGS sequence"/>
</dbReference>
<evidence type="ECO:0000313" key="9">
    <source>
        <dbReference type="EMBL" id="MWV42463.1"/>
    </source>
</evidence>
<comment type="caution">
    <text evidence="9">The sequence shown here is derived from an EMBL/GenBank/DDBJ whole genome shotgun (WGS) entry which is preliminary data.</text>
</comment>
<dbReference type="EMBL" id="WUBI01000001">
    <property type="protein sequence ID" value="MWV42463.1"/>
    <property type="molecule type" value="Genomic_DNA"/>
</dbReference>
<feature type="transmembrane region" description="Helical" evidence="7">
    <location>
        <begin position="134"/>
        <end position="152"/>
    </location>
</feature>
<feature type="transmembrane region" description="Helical" evidence="7">
    <location>
        <begin position="76"/>
        <end position="95"/>
    </location>
</feature>
<keyword evidence="2" id="KW-0813">Transport</keyword>
<evidence type="ECO:0000256" key="7">
    <source>
        <dbReference type="SAM" id="Phobius"/>
    </source>
</evidence>
<dbReference type="AlphaFoldDB" id="A0A7X3IF55"/>
<keyword evidence="5 7" id="KW-1133">Transmembrane helix</keyword>
<evidence type="ECO:0000256" key="6">
    <source>
        <dbReference type="ARBA" id="ARBA00023136"/>
    </source>
</evidence>
<feature type="transmembrane region" description="Helical" evidence="7">
    <location>
        <begin position="12"/>
        <end position="34"/>
    </location>
</feature>
<feature type="transmembrane region" description="Helical" evidence="7">
    <location>
        <begin position="46"/>
        <end position="64"/>
    </location>
</feature>
<organism evidence="9 10">
    <name type="scientific">Paenibacillus dendrobii</name>
    <dbReference type="NCBI Taxonomy" id="2691084"/>
    <lineage>
        <taxon>Bacteria</taxon>
        <taxon>Bacillati</taxon>
        <taxon>Bacillota</taxon>
        <taxon>Bacilli</taxon>
        <taxon>Bacillales</taxon>
        <taxon>Paenibacillaceae</taxon>
        <taxon>Paenibacillus</taxon>
    </lineage>
</organism>
<accession>A0A7X3IF55</accession>
<dbReference type="InterPro" id="IPR036259">
    <property type="entry name" value="MFS_trans_sf"/>
</dbReference>
<feature type="transmembrane region" description="Helical" evidence="7">
    <location>
        <begin position="227"/>
        <end position="243"/>
    </location>
</feature>
<feature type="transmembrane region" description="Helical" evidence="7">
    <location>
        <begin position="392"/>
        <end position="411"/>
    </location>
</feature>
<evidence type="ECO:0000256" key="1">
    <source>
        <dbReference type="ARBA" id="ARBA00004651"/>
    </source>
</evidence>
<protein>
    <submittedName>
        <fullName evidence="9">DHA2 family efflux MFS transporter permease subunit</fullName>
    </submittedName>
</protein>
<evidence type="ECO:0000259" key="8">
    <source>
        <dbReference type="PROSITE" id="PS50850"/>
    </source>
</evidence>
<dbReference type="NCBIfam" id="TIGR00711">
    <property type="entry name" value="efflux_EmrB"/>
    <property type="match status" value="1"/>
</dbReference>
<evidence type="ECO:0000313" key="10">
    <source>
        <dbReference type="Proteomes" id="UP000460318"/>
    </source>
</evidence>
<dbReference type="InterPro" id="IPR011701">
    <property type="entry name" value="MFS"/>
</dbReference>
<keyword evidence="10" id="KW-1185">Reference proteome</keyword>
<name>A0A7X3IF55_9BACL</name>
<dbReference type="SUPFAM" id="SSF103473">
    <property type="entry name" value="MFS general substrate transporter"/>
    <property type="match status" value="1"/>
</dbReference>
<reference evidence="9 10" key="1">
    <citation type="submission" date="2019-12" db="EMBL/GenBank/DDBJ databases">
        <title>Paenibacillus sp. nov., an endophytic bacterium isolated from the stem of Dendrobium.</title>
        <authorList>
            <person name="Zhao R."/>
        </authorList>
    </citation>
    <scope>NUCLEOTIDE SEQUENCE [LARGE SCALE GENOMIC DNA]</scope>
    <source>
        <strain evidence="9 10">HJL G12</strain>
    </source>
</reference>
<feature type="transmembrane region" description="Helical" evidence="7">
    <location>
        <begin position="328"/>
        <end position="346"/>
    </location>
</feature>
<proteinExistence type="predicted"/>
<feature type="domain" description="Major facilitator superfamily (MFS) profile" evidence="8">
    <location>
        <begin position="10"/>
        <end position="454"/>
    </location>
</feature>
<feature type="transmembrane region" description="Helical" evidence="7">
    <location>
        <begin position="101"/>
        <end position="122"/>
    </location>
</feature>
<dbReference type="Gene3D" id="1.20.1720.10">
    <property type="entry name" value="Multidrug resistance protein D"/>
    <property type="match status" value="1"/>
</dbReference>
<evidence type="ECO:0000256" key="4">
    <source>
        <dbReference type="ARBA" id="ARBA00022692"/>
    </source>
</evidence>
<dbReference type="PRINTS" id="PR01036">
    <property type="entry name" value="TCRTETB"/>
</dbReference>